<evidence type="ECO:0000256" key="8">
    <source>
        <dbReference type="ARBA" id="ARBA00022842"/>
    </source>
</evidence>
<keyword evidence="4" id="KW-0235">DNA replication</keyword>
<organism evidence="14 15">
    <name type="scientific">Nocardioides marinquilinus</name>
    <dbReference type="NCBI Taxonomy" id="1210400"/>
    <lineage>
        <taxon>Bacteria</taxon>
        <taxon>Bacillati</taxon>
        <taxon>Actinomycetota</taxon>
        <taxon>Actinomycetes</taxon>
        <taxon>Propionibacteriales</taxon>
        <taxon>Nocardioidaceae</taxon>
        <taxon>Nocardioides</taxon>
    </lineage>
</organism>
<evidence type="ECO:0000256" key="12">
    <source>
        <dbReference type="RuleBase" id="RU003476"/>
    </source>
</evidence>
<comment type="caution">
    <text evidence="14">The sequence shown here is derived from an EMBL/GenBank/DDBJ whole genome shotgun (WGS) entry which is preliminary data.</text>
</comment>
<evidence type="ECO:0000256" key="11">
    <source>
        <dbReference type="ARBA" id="ARBA00038905"/>
    </source>
</evidence>
<dbReference type="RefSeq" id="WP_345459037.1">
    <property type="nucleotide sequence ID" value="NZ_BAABKG010000003.1"/>
</dbReference>
<dbReference type="InterPro" id="IPR020476">
    <property type="entry name" value="Nudix_hydrolase"/>
</dbReference>
<dbReference type="Pfam" id="PF00293">
    <property type="entry name" value="NUDIX"/>
    <property type="match status" value="1"/>
</dbReference>
<reference evidence="15" key="1">
    <citation type="journal article" date="2019" name="Int. J. Syst. Evol. Microbiol.">
        <title>The Global Catalogue of Microorganisms (GCM) 10K type strain sequencing project: providing services to taxonomists for standard genome sequencing and annotation.</title>
        <authorList>
            <consortium name="The Broad Institute Genomics Platform"/>
            <consortium name="The Broad Institute Genome Sequencing Center for Infectious Disease"/>
            <person name="Wu L."/>
            <person name="Ma J."/>
        </authorList>
    </citation>
    <scope>NUCLEOTIDE SEQUENCE [LARGE SCALE GENOMIC DNA]</scope>
    <source>
        <strain evidence="15">JCM 18459</strain>
    </source>
</reference>
<comment type="catalytic activity">
    <reaction evidence="10">
        <text>8-oxo-dGTP + H2O = 8-oxo-dGMP + diphosphate + H(+)</text>
        <dbReference type="Rhea" id="RHEA:31575"/>
        <dbReference type="ChEBI" id="CHEBI:15377"/>
        <dbReference type="ChEBI" id="CHEBI:15378"/>
        <dbReference type="ChEBI" id="CHEBI:33019"/>
        <dbReference type="ChEBI" id="CHEBI:63224"/>
        <dbReference type="ChEBI" id="CHEBI:77896"/>
        <dbReference type="EC" id="3.6.1.55"/>
    </reaction>
</comment>
<evidence type="ECO:0000256" key="7">
    <source>
        <dbReference type="ARBA" id="ARBA00022801"/>
    </source>
</evidence>
<evidence type="ECO:0000313" key="15">
    <source>
        <dbReference type="Proteomes" id="UP001500221"/>
    </source>
</evidence>
<dbReference type="EC" id="3.6.1.55" evidence="11"/>
<evidence type="ECO:0000256" key="3">
    <source>
        <dbReference type="ARBA" id="ARBA00022457"/>
    </source>
</evidence>
<dbReference type="PROSITE" id="PS00893">
    <property type="entry name" value="NUDIX_BOX"/>
    <property type="match status" value="1"/>
</dbReference>
<evidence type="ECO:0000256" key="9">
    <source>
        <dbReference type="ARBA" id="ARBA00023204"/>
    </source>
</evidence>
<evidence type="ECO:0000256" key="6">
    <source>
        <dbReference type="ARBA" id="ARBA00022763"/>
    </source>
</evidence>
<keyword evidence="6" id="KW-0227">DNA damage</keyword>
<protein>
    <recommendedName>
        <fullName evidence="11">8-oxo-dGTP diphosphatase</fullName>
        <ecNumber evidence="11">3.6.1.55</ecNumber>
    </recommendedName>
</protein>
<evidence type="ECO:0000256" key="1">
    <source>
        <dbReference type="ARBA" id="ARBA00001946"/>
    </source>
</evidence>
<evidence type="ECO:0000259" key="13">
    <source>
        <dbReference type="PROSITE" id="PS51462"/>
    </source>
</evidence>
<keyword evidence="3" id="KW-0515">Mutator protein</keyword>
<evidence type="ECO:0000256" key="4">
    <source>
        <dbReference type="ARBA" id="ARBA00022705"/>
    </source>
</evidence>
<proteinExistence type="inferred from homology"/>
<dbReference type="InterPro" id="IPR047127">
    <property type="entry name" value="MutT-like"/>
</dbReference>
<feature type="domain" description="Nudix hydrolase" evidence="13">
    <location>
        <begin position="3"/>
        <end position="133"/>
    </location>
</feature>
<keyword evidence="9" id="KW-0234">DNA repair</keyword>
<dbReference type="PROSITE" id="PS51462">
    <property type="entry name" value="NUDIX"/>
    <property type="match status" value="1"/>
</dbReference>
<gene>
    <name evidence="14" type="ORF">GCM10023340_26250</name>
</gene>
<dbReference type="SUPFAM" id="SSF55811">
    <property type="entry name" value="Nudix"/>
    <property type="match status" value="1"/>
</dbReference>
<accession>A0ABP9PPG3</accession>
<dbReference type="InterPro" id="IPR000086">
    <property type="entry name" value="NUDIX_hydrolase_dom"/>
</dbReference>
<evidence type="ECO:0000256" key="10">
    <source>
        <dbReference type="ARBA" id="ARBA00035861"/>
    </source>
</evidence>
<dbReference type="EMBL" id="BAABKG010000003">
    <property type="protein sequence ID" value="GAA5150015.1"/>
    <property type="molecule type" value="Genomic_DNA"/>
</dbReference>
<comment type="cofactor">
    <cofactor evidence="1">
        <name>Mg(2+)</name>
        <dbReference type="ChEBI" id="CHEBI:18420"/>
    </cofactor>
</comment>
<dbReference type="InterPro" id="IPR015797">
    <property type="entry name" value="NUDIX_hydrolase-like_dom_sf"/>
</dbReference>
<evidence type="ECO:0000256" key="2">
    <source>
        <dbReference type="ARBA" id="ARBA00005582"/>
    </source>
</evidence>
<dbReference type="Gene3D" id="3.90.79.10">
    <property type="entry name" value="Nucleoside Triphosphate Pyrophosphohydrolase"/>
    <property type="match status" value="1"/>
</dbReference>
<keyword evidence="7 12" id="KW-0378">Hydrolase</keyword>
<evidence type="ECO:0000256" key="5">
    <source>
        <dbReference type="ARBA" id="ARBA00022723"/>
    </source>
</evidence>
<sequence>MGSVDHVVLGALVRDGQVLLAHRRADKRAFPGVWDLPGGVVEAGESEPAALARELREELGVDVVPDAVSPLCRLRVEVTHGSALLSAWRVNAWRGTPTNGAPDEHDDVRWFGVHELPPPVHPPVRAALLRAMTRGDG</sequence>
<comment type="similarity">
    <text evidence="2 12">Belongs to the Nudix hydrolase family.</text>
</comment>
<dbReference type="PANTHER" id="PTHR47707:SF1">
    <property type="entry name" value="NUDIX HYDROLASE FAMILY PROTEIN"/>
    <property type="match status" value="1"/>
</dbReference>
<dbReference type="InterPro" id="IPR020084">
    <property type="entry name" value="NUDIX_hydrolase_CS"/>
</dbReference>
<name>A0ABP9PPG3_9ACTN</name>
<dbReference type="PANTHER" id="PTHR47707">
    <property type="entry name" value="8-OXO-DGTP DIPHOSPHATASE"/>
    <property type="match status" value="1"/>
</dbReference>
<keyword evidence="8" id="KW-0460">Magnesium</keyword>
<dbReference type="PRINTS" id="PR00502">
    <property type="entry name" value="NUDIXFAMILY"/>
</dbReference>
<keyword evidence="15" id="KW-1185">Reference proteome</keyword>
<evidence type="ECO:0000313" key="14">
    <source>
        <dbReference type="EMBL" id="GAA5150015.1"/>
    </source>
</evidence>
<dbReference type="Proteomes" id="UP001500221">
    <property type="component" value="Unassembled WGS sequence"/>
</dbReference>
<keyword evidence="5" id="KW-0479">Metal-binding</keyword>